<dbReference type="EMBL" id="AP018316">
    <property type="protein sequence ID" value="BAZ85110.1"/>
    <property type="molecule type" value="Genomic_DNA"/>
</dbReference>
<dbReference type="EMBL" id="AP018316">
    <property type="protein sequence ID" value="BAZ85098.1"/>
    <property type="molecule type" value="Genomic_DNA"/>
</dbReference>
<evidence type="ECO:0000313" key="3">
    <source>
        <dbReference type="Proteomes" id="UP000218702"/>
    </source>
</evidence>
<sequence length="124" mass="14225">MSHFTTIKVQIKQGEVLLDVLQELGYQVEQNTNVRGYMGDKTNAEYVIKQSNGYDLGFRKNGESYELVADFWGAKINQQEFINNISQKYAHKTLMETIQTEGFNVEEEEVLADGTVRVLVGRWV</sequence>
<dbReference type="Pfam" id="PF06868">
    <property type="entry name" value="DUF1257"/>
    <property type="match status" value="1"/>
</dbReference>
<organism evidence="1 3">
    <name type="scientific">Dolichospermum compactum NIES-806</name>
    <dbReference type="NCBI Taxonomy" id="1973481"/>
    <lineage>
        <taxon>Bacteria</taxon>
        <taxon>Bacillati</taxon>
        <taxon>Cyanobacteriota</taxon>
        <taxon>Cyanophyceae</taxon>
        <taxon>Nostocales</taxon>
        <taxon>Aphanizomenonaceae</taxon>
        <taxon>Dolichospermum</taxon>
        <taxon>Dolichospermum compactum</taxon>
    </lineage>
</organism>
<gene>
    <name evidence="1" type="ORF">NIES806_12980</name>
    <name evidence="2" type="ORF">NIES806_13100</name>
</gene>
<proteinExistence type="predicted"/>
<dbReference type="PANTHER" id="PTHR39638:SF2">
    <property type="entry name" value="YCF35"/>
    <property type="match status" value="1"/>
</dbReference>
<keyword evidence="3" id="KW-1185">Reference proteome</keyword>
<dbReference type="PANTHER" id="PTHR39638">
    <property type="entry name" value="YCF35"/>
    <property type="match status" value="1"/>
</dbReference>
<dbReference type="KEGG" id="dcm:NIES806_13100"/>
<dbReference type="Proteomes" id="UP000218702">
    <property type="component" value="Chromosome"/>
</dbReference>
<evidence type="ECO:0000313" key="2">
    <source>
        <dbReference type="EMBL" id="BAZ85110.1"/>
    </source>
</evidence>
<evidence type="ECO:0000313" key="1">
    <source>
        <dbReference type="EMBL" id="BAZ85098.1"/>
    </source>
</evidence>
<reference evidence="1 3" key="1">
    <citation type="submission" date="2017-06" db="EMBL/GenBank/DDBJ databases">
        <title>Genome sequencing of cyanobaciteial culture collection at National Institute for Environmental Studies (NIES).</title>
        <authorList>
            <person name="Hirose Y."/>
            <person name="Shimura Y."/>
            <person name="Fujisawa T."/>
            <person name="Nakamura Y."/>
            <person name="Kawachi M."/>
        </authorList>
    </citation>
    <scope>NUCLEOTIDE SEQUENCE [LARGE SCALE GENOMIC DNA]</scope>
    <source>
        <strain evidence="1 3">NIES-806</strain>
    </source>
</reference>
<name>A0A1Z4V0R4_9CYAN</name>
<dbReference type="KEGG" id="dcm:NIES806_12980"/>
<protein>
    <recommendedName>
        <fullName evidence="4">DUF1257 domain-containing protein</fullName>
    </recommendedName>
</protein>
<accession>A0A1Z4V0R4</accession>
<dbReference type="InterPro" id="IPR009666">
    <property type="entry name" value="Uncharacterised_Ycf35"/>
</dbReference>
<dbReference type="AlphaFoldDB" id="A0A1Z4V0R4"/>
<evidence type="ECO:0008006" key="4">
    <source>
        <dbReference type="Google" id="ProtNLM"/>
    </source>
</evidence>
<dbReference type="RefSeq" id="WP_096665385.1">
    <property type="nucleotide sequence ID" value="NZ_AP018316.1"/>
</dbReference>
<dbReference type="OrthoDB" id="163953at2"/>